<evidence type="ECO:0000313" key="2">
    <source>
        <dbReference type="EMBL" id="KPV47497.1"/>
    </source>
</evidence>
<dbReference type="GO" id="GO:0003677">
    <property type="term" value="F:DNA binding"/>
    <property type="evidence" value="ECO:0007669"/>
    <property type="project" value="InterPro"/>
</dbReference>
<comment type="caution">
    <text evidence="2">The sequence shown here is derived from an EMBL/GenBank/DDBJ whole genome shotgun (WGS) entry which is preliminary data.</text>
</comment>
<dbReference type="InterPro" id="IPR002559">
    <property type="entry name" value="Transposase_11"/>
</dbReference>
<feature type="domain" description="Transposase IS4-like" evidence="1">
    <location>
        <begin position="11"/>
        <end position="65"/>
    </location>
</feature>
<gene>
    <name evidence="2" type="ORF">SE19_00800</name>
</gene>
<dbReference type="EMBL" id="LJCQ01000054">
    <property type="protein sequence ID" value="KPV47497.1"/>
    <property type="molecule type" value="Genomic_DNA"/>
</dbReference>
<dbReference type="RefSeq" id="WP_157438709.1">
    <property type="nucleotide sequence ID" value="NZ_LJCQ01000054.1"/>
</dbReference>
<accession>A0A0P9CX07</accession>
<sequence length="67" mass="7473">MKKNQLDGVDNVNEVDYLLRHAMSLGININTVLMDRGYLNAGVIIGVESLKLKYIIPAKGNPKVLKY</sequence>
<dbReference type="GO" id="GO:0006313">
    <property type="term" value="P:DNA transposition"/>
    <property type="evidence" value="ECO:0007669"/>
    <property type="project" value="InterPro"/>
</dbReference>
<dbReference type="Pfam" id="PF01609">
    <property type="entry name" value="DDE_Tnp_1"/>
    <property type="match status" value="1"/>
</dbReference>
<dbReference type="AlphaFoldDB" id="A0A0P9CX07"/>
<evidence type="ECO:0000313" key="3">
    <source>
        <dbReference type="Proteomes" id="UP000050515"/>
    </source>
</evidence>
<evidence type="ECO:0000259" key="1">
    <source>
        <dbReference type="Pfam" id="PF01609"/>
    </source>
</evidence>
<proteinExistence type="predicted"/>
<reference evidence="2 3" key="1">
    <citation type="submission" date="2015-09" db="EMBL/GenBank/DDBJ databases">
        <title>Draft genome sequence of Acidiplasma aeolicum DSM 18409.</title>
        <authorList>
            <person name="Hemp J."/>
        </authorList>
    </citation>
    <scope>NUCLEOTIDE SEQUENCE [LARGE SCALE GENOMIC DNA]</scope>
    <source>
        <strain evidence="2 3">V</strain>
    </source>
</reference>
<dbReference type="Proteomes" id="UP000050515">
    <property type="component" value="Unassembled WGS sequence"/>
</dbReference>
<feature type="non-terminal residue" evidence="2">
    <location>
        <position position="67"/>
    </location>
</feature>
<dbReference type="GO" id="GO:0004803">
    <property type="term" value="F:transposase activity"/>
    <property type="evidence" value="ECO:0007669"/>
    <property type="project" value="InterPro"/>
</dbReference>
<protein>
    <recommendedName>
        <fullName evidence="1">Transposase IS4-like domain-containing protein</fullName>
    </recommendedName>
</protein>
<organism evidence="2 3">
    <name type="scientific">Acidiplasma aeolicum</name>
    <dbReference type="NCBI Taxonomy" id="507754"/>
    <lineage>
        <taxon>Archaea</taxon>
        <taxon>Methanobacteriati</taxon>
        <taxon>Thermoplasmatota</taxon>
        <taxon>Thermoplasmata</taxon>
        <taxon>Thermoplasmatales</taxon>
        <taxon>Ferroplasmaceae</taxon>
        <taxon>Acidiplasma</taxon>
    </lineage>
</organism>
<dbReference type="PATRIC" id="fig|507754.4.peg.1450"/>
<name>A0A0P9CX07_9ARCH</name>